<keyword evidence="3" id="KW-1185">Reference proteome</keyword>
<feature type="chain" id="PRO_5045170745" evidence="1">
    <location>
        <begin position="29"/>
        <end position="257"/>
    </location>
</feature>
<evidence type="ECO:0000313" key="2">
    <source>
        <dbReference type="EMBL" id="MCW1917025.1"/>
    </source>
</evidence>
<evidence type="ECO:0000313" key="3">
    <source>
        <dbReference type="Proteomes" id="UP001165653"/>
    </source>
</evidence>
<gene>
    <name evidence="2" type="ORF">OJ996_25775</name>
</gene>
<dbReference type="Proteomes" id="UP001165653">
    <property type="component" value="Unassembled WGS sequence"/>
</dbReference>
<keyword evidence="1" id="KW-0732">Signal</keyword>
<dbReference type="RefSeq" id="WP_264516645.1">
    <property type="nucleotide sequence ID" value="NZ_JAPDDR010000024.1"/>
</dbReference>
<dbReference type="NCBIfam" id="TIGR02595">
    <property type="entry name" value="PEP_CTERM"/>
    <property type="match status" value="1"/>
</dbReference>
<dbReference type="EMBL" id="JAPDDR010000024">
    <property type="protein sequence ID" value="MCW1917025.1"/>
    <property type="molecule type" value="Genomic_DNA"/>
</dbReference>
<evidence type="ECO:0000256" key="1">
    <source>
        <dbReference type="SAM" id="SignalP"/>
    </source>
</evidence>
<proteinExistence type="predicted"/>
<accession>A0ABT3GB63</accession>
<organism evidence="2 3">
    <name type="scientific">Luteolibacter rhizosphaerae</name>
    <dbReference type="NCBI Taxonomy" id="2989719"/>
    <lineage>
        <taxon>Bacteria</taxon>
        <taxon>Pseudomonadati</taxon>
        <taxon>Verrucomicrobiota</taxon>
        <taxon>Verrucomicrobiia</taxon>
        <taxon>Verrucomicrobiales</taxon>
        <taxon>Verrucomicrobiaceae</taxon>
        <taxon>Luteolibacter</taxon>
    </lineage>
</organism>
<sequence>MKSPRRCRRPLFLLSALALTLSAPVAQAAYAVYEGTGIYTPEFRGQANTTYFGWSSGTWDGNPPLGEGQPDVTPDILNGTPSINPGNLSGTSFITQTGSSDIVSGSNNIYSSVGGINSQGLQLHVPTNGVVGTEGFTTIIIQGLSMSGAMFGGNFALDGFGFSINGTEAEYVHTVNALGLGQWFAKFELTGNQSIYDIDIFGVEGIPGGSVLSVTDLQVDTIYSPTGFASDSAVVPEPSGLLLSLIGAAMLLRRRRA</sequence>
<feature type="signal peptide" evidence="1">
    <location>
        <begin position="1"/>
        <end position="28"/>
    </location>
</feature>
<name>A0ABT3GB63_9BACT</name>
<reference evidence="2" key="1">
    <citation type="submission" date="2022-10" db="EMBL/GenBank/DDBJ databases">
        <title>Luteolibacter sp. GHJ8, whole genome shotgun sequencing project.</title>
        <authorList>
            <person name="Zhao G."/>
            <person name="Shen L."/>
        </authorList>
    </citation>
    <scope>NUCLEOTIDE SEQUENCE</scope>
    <source>
        <strain evidence="2">GHJ8</strain>
    </source>
</reference>
<comment type="caution">
    <text evidence="2">The sequence shown here is derived from an EMBL/GenBank/DDBJ whole genome shotgun (WGS) entry which is preliminary data.</text>
</comment>
<dbReference type="InterPro" id="IPR013424">
    <property type="entry name" value="Ice-binding_C"/>
</dbReference>
<protein>
    <submittedName>
        <fullName evidence="2">PEP-CTERM sorting domain-containing protein</fullName>
    </submittedName>
</protein>